<feature type="region of interest" description="Disordered" evidence="1">
    <location>
        <begin position="151"/>
        <end position="192"/>
    </location>
</feature>
<reference evidence="2" key="1">
    <citation type="submission" date="2020-03" db="EMBL/GenBank/DDBJ databases">
        <authorList>
            <person name="Weist P."/>
        </authorList>
    </citation>
    <scope>NUCLEOTIDE SEQUENCE</scope>
</reference>
<dbReference type="EMBL" id="CADEAL010000250">
    <property type="protein sequence ID" value="CAB1417183.1"/>
    <property type="molecule type" value="Genomic_DNA"/>
</dbReference>
<accession>A0A9N7Y939</accession>
<dbReference type="Proteomes" id="UP001153269">
    <property type="component" value="Unassembled WGS sequence"/>
</dbReference>
<keyword evidence="3" id="KW-1185">Reference proteome</keyword>
<evidence type="ECO:0000313" key="2">
    <source>
        <dbReference type="EMBL" id="CAB1417183.1"/>
    </source>
</evidence>
<dbReference type="AlphaFoldDB" id="A0A9N7Y939"/>
<name>A0A9N7Y939_PLEPL</name>
<evidence type="ECO:0000256" key="1">
    <source>
        <dbReference type="SAM" id="MobiDB-lite"/>
    </source>
</evidence>
<organism evidence="2 3">
    <name type="scientific">Pleuronectes platessa</name>
    <name type="common">European plaice</name>
    <dbReference type="NCBI Taxonomy" id="8262"/>
    <lineage>
        <taxon>Eukaryota</taxon>
        <taxon>Metazoa</taxon>
        <taxon>Chordata</taxon>
        <taxon>Craniata</taxon>
        <taxon>Vertebrata</taxon>
        <taxon>Euteleostomi</taxon>
        <taxon>Actinopterygii</taxon>
        <taxon>Neopterygii</taxon>
        <taxon>Teleostei</taxon>
        <taxon>Neoteleostei</taxon>
        <taxon>Acanthomorphata</taxon>
        <taxon>Carangaria</taxon>
        <taxon>Pleuronectiformes</taxon>
        <taxon>Pleuronectoidei</taxon>
        <taxon>Pleuronectidae</taxon>
        <taxon>Pleuronectes</taxon>
    </lineage>
</organism>
<sequence length="192" mass="20568">MTIFSVVLKICCGGTRAGQSSEPLPDLSGLAASVDRYAAGPDSKTAAVSLIQFNTQWHFAAASHPRQAPLSCLPLGPLFDVDSTLQLWLWQVRSQDMTVGQWRAASRLVRAPPTSTADTPRLPLSLPLWVACVYEIQEQVIPVPGTRLLQGDSVRGSGDGGEMTLDPDQMSWSSGRSPTLPAAGPLCSSHWD</sequence>
<gene>
    <name evidence="2" type="ORF">PLEPLA_LOCUS4984</name>
</gene>
<evidence type="ECO:0000313" key="3">
    <source>
        <dbReference type="Proteomes" id="UP001153269"/>
    </source>
</evidence>
<comment type="caution">
    <text evidence="2">The sequence shown here is derived from an EMBL/GenBank/DDBJ whole genome shotgun (WGS) entry which is preliminary data.</text>
</comment>
<protein>
    <submittedName>
        <fullName evidence="2">Uncharacterized protein</fullName>
    </submittedName>
</protein>
<proteinExistence type="predicted"/>